<evidence type="ECO:0000313" key="2">
    <source>
        <dbReference type="EMBL" id="RKQ63563.1"/>
    </source>
</evidence>
<evidence type="ECO:0000313" key="3">
    <source>
        <dbReference type="Proteomes" id="UP000280881"/>
    </source>
</evidence>
<dbReference type="RefSeq" id="WP_170137324.1">
    <property type="nucleotide sequence ID" value="NZ_RBIE01000001.1"/>
</dbReference>
<dbReference type="Proteomes" id="UP000280881">
    <property type="component" value="Unassembled WGS sequence"/>
</dbReference>
<dbReference type="SUPFAM" id="SSF51206">
    <property type="entry name" value="cAMP-binding domain-like"/>
    <property type="match status" value="1"/>
</dbReference>
<dbReference type="InterPro" id="IPR000595">
    <property type="entry name" value="cNMP-bd_dom"/>
</dbReference>
<gene>
    <name evidence="2" type="ORF">C7457_0437</name>
</gene>
<comment type="caution">
    <text evidence="2">The sequence shown here is derived from an EMBL/GenBank/DDBJ whole genome shotgun (WGS) entry which is preliminary data.</text>
</comment>
<dbReference type="CDD" id="cd00038">
    <property type="entry name" value="CAP_ED"/>
    <property type="match status" value="1"/>
</dbReference>
<dbReference type="Gene3D" id="2.60.120.10">
    <property type="entry name" value="Jelly Rolls"/>
    <property type="match status" value="1"/>
</dbReference>
<organism evidence="2 3">
    <name type="scientific">Thermovibrio guaymasensis</name>
    <dbReference type="NCBI Taxonomy" id="240167"/>
    <lineage>
        <taxon>Bacteria</taxon>
        <taxon>Pseudomonadati</taxon>
        <taxon>Aquificota</taxon>
        <taxon>Aquificia</taxon>
        <taxon>Desulfurobacteriales</taxon>
        <taxon>Desulfurobacteriaceae</taxon>
        <taxon>Thermovibrio</taxon>
    </lineage>
</organism>
<accession>A0A420W8B9</accession>
<reference evidence="2 3" key="1">
    <citation type="submission" date="2018-10" db="EMBL/GenBank/DDBJ databases">
        <title>Genomic Encyclopedia of Type Strains, Phase IV (KMG-IV): sequencing the most valuable type-strain genomes for metagenomic binning, comparative biology and taxonomic classification.</title>
        <authorList>
            <person name="Goeker M."/>
        </authorList>
    </citation>
    <scope>NUCLEOTIDE SEQUENCE [LARGE SCALE GENOMIC DNA]</scope>
    <source>
        <strain evidence="2 3">DSM 15521</strain>
    </source>
</reference>
<evidence type="ECO:0000259" key="1">
    <source>
        <dbReference type="PROSITE" id="PS50042"/>
    </source>
</evidence>
<dbReference type="SMART" id="SM00100">
    <property type="entry name" value="cNMP"/>
    <property type="match status" value="1"/>
</dbReference>
<name>A0A420W8B9_9BACT</name>
<dbReference type="InterPro" id="IPR018490">
    <property type="entry name" value="cNMP-bd_dom_sf"/>
</dbReference>
<dbReference type="PROSITE" id="PS50042">
    <property type="entry name" value="CNMP_BINDING_3"/>
    <property type="match status" value="1"/>
</dbReference>
<keyword evidence="3" id="KW-1185">Reference proteome</keyword>
<dbReference type="EMBL" id="RBIE01000001">
    <property type="protein sequence ID" value="RKQ63563.1"/>
    <property type="molecule type" value="Genomic_DNA"/>
</dbReference>
<sequence>MVERCRLFSDFSPIEKGTLSGVLIPVSFSKGEILFDEFQEADSVYFIMEGSVGLYRSDNFGRWTKVALIYKGTPLGECAFFLNAPHSLRAVAESPVKALKITKEGAESLKREAPKVYAKLVEKLVSVMAERLKSSDFKFSQICGFFSVPGGGRWKR</sequence>
<dbReference type="AlphaFoldDB" id="A0A420W8B9"/>
<proteinExistence type="predicted"/>
<feature type="domain" description="Cyclic nucleotide-binding" evidence="1">
    <location>
        <begin position="7"/>
        <end position="127"/>
    </location>
</feature>
<dbReference type="InterPro" id="IPR014710">
    <property type="entry name" value="RmlC-like_jellyroll"/>
</dbReference>
<protein>
    <recommendedName>
        <fullName evidence="1">Cyclic nucleotide-binding domain-containing protein</fullName>
    </recommendedName>
</protein>
<dbReference type="Pfam" id="PF00027">
    <property type="entry name" value="cNMP_binding"/>
    <property type="match status" value="1"/>
</dbReference>